<evidence type="ECO:0000256" key="5">
    <source>
        <dbReference type="ARBA" id="ARBA00022801"/>
    </source>
</evidence>
<dbReference type="InterPro" id="IPR043128">
    <property type="entry name" value="Rev_trsase/Diguanyl_cyclase"/>
</dbReference>
<name>A0A438G591_VITVI</name>
<dbReference type="Proteomes" id="UP000288805">
    <property type="component" value="Unassembled WGS sequence"/>
</dbReference>
<dbReference type="PANTHER" id="PTHR37984">
    <property type="entry name" value="PROTEIN CBG26694"/>
    <property type="match status" value="1"/>
</dbReference>
<evidence type="ECO:0000256" key="1">
    <source>
        <dbReference type="ARBA" id="ARBA00022679"/>
    </source>
</evidence>
<proteinExistence type="predicted"/>
<evidence type="ECO:0000256" key="4">
    <source>
        <dbReference type="ARBA" id="ARBA00022759"/>
    </source>
</evidence>
<evidence type="ECO:0000259" key="8">
    <source>
        <dbReference type="Pfam" id="PF17921"/>
    </source>
</evidence>
<dbReference type="CDD" id="cd09274">
    <property type="entry name" value="RNase_HI_RT_Ty3"/>
    <property type="match status" value="1"/>
</dbReference>
<dbReference type="SUPFAM" id="SSF56672">
    <property type="entry name" value="DNA/RNA polymerases"/>
    <property type="match status" value="1"/>
</dbReference>
<feature type="domain" description="Integrase zinc-binding" evidence="8">
    <location>
        <begin position="484"/>
        <end position="538"/>
    </location>
</feature>
<keyword evidence="6" id="KW-0695">RNA-directed DNA polymerase</keyword>
<dbReference type="Gene3D" id="1.10.340.70">
    <property type="match status" value="1"/>
</dbReference>
<keyword evidence="4" id="KW-0255">Endonuclease</keyword>
<comment type="caution">
    <text evidence="9">The sequence shown here is derived from an EMBL/GenBank/DDBJ whole genome shotgun (WGS) entry which is preliminary data.</text>
</comment>
<dbReference type="Gene3D" id="3.10.10.10">
    <property type="entry name" value="HIV Type 1 Reverse Transcriptase, subunit A, domain 1"/>
    <property type="match status" value="1"/>
</dbReference>
<feature type="domain" description="Reverse transcriptase RNase H-like" evidence="7">
    <location>
        <begin position="322"/>
        <end position="408"/>
    </location>
</feature>
<sequence>MNQLEAMKRFMVMQPPSFNGEPNVEAAEHWLRRMKRILVGLDIPKEKRVSLAIYMLVDKANIWWETMKREVSKVLRGQLLEYVMVIGVDRICNGCVITLADRALKVDLRILDMIRGKCVSLPFSQSDPCYQYVLRKGSINFLTYLRSLPPYREFDFSIEVYLGMDPLSISPYRMAPLESKELKAQLEELLSKGFIRPSTSSWGALMLFVKKKDGMLRLSIDYRKLNKVTVKNKYHFPRIDDLFDQLKGVKYFSHVVFEARIIVDHSKVEAVQEWQRLTNVFEVKSFLGLTGYYRTFVEDFSRIASPMTQLTRKEVKFEWNEKLGLGCVLMQQGKVIAYASRKLKSYEQNYPTYELELAVVVFVLKTWRHYLYGEKFEVYFDHKSLKYIFTQRDLNSRQRRWMETMEDYDFTLHYHPRKVNVIADALSRKSYDQLSSLWLREFKMHAIIEDFELCLGSKGQGPCLYSISMGVRFKGRLCVPRNVELRNELLADAHRAKYTIHPGSTKMYKDLKRQFWSSGMKRDITQYVANCEICQQVKV</sequence>
<dbReference type="FunFam" id="3.30.70.270:FF:000020">
    <property type="entry name" value="Transposon Tf2-6 polyprotein-like Protein"/>
    <property type="match status" value="1"/>
</dbReference>
<dbReference type="InterPro" id="IPR041588">
    <property type="entry name" value="Integrase_H2C2"/>
</dbReference>
<keyword evidence="2" id="KW-0548">Nucleotidyltransferase</keyword>
<dbReference type="InterPro" id="IPR043502">
    <property type="entry name" value="DNA/RNA_pol_sf"/>
</dbReference>
<keyword evidence="3" id="KW-0540">Nuclease</keyword>
<dbReference type="Gene3D" id="3.10.20.370">
    <property type="match status" value="1"/>
</dbReference>
<dbReference type="Gene3D" id="3.30.70.270">
    <property type="match status" value="2"/>
</dbReference>
<evidence type="ECO:0000313" key="10">
    <source>
        <dbReference type="Proteomes" id="UP000288805"/>
    </source>
</evidence>
<evidence type="ECO:0000256" key="3">
    <source>
        <dbReference type="ARBA" id="ARBA00022722"/>
    </source>
</evidence>
<dbReference type="InterPro" id="IPR041373">
    <property type="entry name" value="RT_RNaseH"/>
</dbReference>
<dbReference type="Pfam" id="PF17917">
    <property type="entry name" value="RT_RNaseH"/>
    <property type="match status" value="1"/>
</dbReference>
<dbReference type="InterPro" id="IPR050951">
    <property type="entry name" value="Retrovirus_Pol_polyprotein"/>
</dbReference>
<dbReference type="PANTHER" id="PTHR37984:SF5">
    <property type="entry name" value="PROTEIN NYNRIN-LIKE"/>
    <property type="match status" value="1"/>
</dbReference>
<evidence type="ECO:0000259" key="7">
    <source>
        <dbReference type="Pfam" id="PF17917"/>
    </source>
</evidence>
<protein>
    <submittedName>
        <fullName evidence="9">Retrovirus-related Pol polyprotein from transposon 17.6</fullName>
    </submittedName>
</protein>
<dbReference type="AlphaFoldDB" id="A0A438G591"/>
<evidence type="ECO:0000313" key="9">
    <source>
        <dbReference type="EMBL" id="RVW67374.1"/>
    </source>
</evidence>
<dbReference type="GO" id="GO:0003964">
    <property type="term" value="F:RNA-directed DNA polymerase activity"/>
    <property type="evidence" value="ECO:0007669"/>
    <property type="project" value="UniProtKB-KW"/>
</dbReference>
<gene>
    <name evidence="9" type="primary">pol_1431</name>
    <name evidence="9" type="ORF">CK203_065883</name>
</gene>
<evidence type="ECO:0000256" key="6">
    <source>
        <dbReference type="ARBA" id="ARBA00022918"/>
    </source>
</evidence>
<keyword evidence="1" id="KW-0808">Transferase</keyword>
<keyword evidence="5" id="KW-0378">Hydrolase</keyword>
<dbReference type="GO" id="GO:0016787">
    <property type="term" value="F:hydrolase activity"/>
    <property type="evidence" value="ECO:0007669"/>
    <property type="project" value="UniProtKB-KW"/>
</dbReference>
<evidence type="ECO:0000256" key="2">
    <source>
        <dbReference type="ARBA" id="ARBA00022695"/>
    </source>
</evidence>
<reference evidence="9 10" key="1">
    <citation type="journal article" date="2018" name="PLoS Genet.">
        <title>Population sequencing reveals clonal diversity and ancestral inbreeding in the grapevine cultivar Chardonnay.</title>
        <authorList>
            <person name="Roach M.J."/>
            <person name="Johnson D.L."/>
            <person name="Bohlmann J."/>
            <person name="van Vuuren H.J."/>
            <person name="Jones S.J."/>
            <person name="Pretorius I.S."/>
            <person name="Schmidt S.A."/>
            <person name="Borneman A.R."/>
        </authorList>
    </citation>
    <scope>NUCLEOTIDE SEQUENCE [LARGE SCALE GENOMIC DNA]</scope>
    <source>
        <strain evidence="10">cv. Chardonnay</strain>
        <tissue evidence="9">Leaf</tissue>
    </source>
</reference>
<dbReference type="EMBL" id="QGNW01000587">
    <property type="protein sequence ID" value="RVW67374.1"/>
    <property type="molecule type" value="Genomic_DNA"/>
</dbReference>
<accession>A0A438G591</accession>
<organism evidence="9 10">
    <name type="scientific">Vitis vinifera</name>
    <name type="common">Grape</name>
    <dbReference type="NCBI Taxonomy" id="29760"/>
    <lineage>
        <taxon>Eukaryota</taxon>
        <taxon>Viridiplantae</taxon>
        <taxon>Streptophyta</taxon>
        <taxon>Embryophyta</taxon>
        <taxon>Tracheophyta</taxon>
        <taxon>Spermatophyta</taxon>
        <taxon>Magnoliopsida</taxon>
        <taxon>eudicotyledons</taxon>
        <taxon>Gunneridae</taxon>
        <taxon>Pentapetalae</taxon>
        <taxon>rosids</taxon>
        <taxon>Vitales</taxon>
        <taxon>Vitaceae</taxon>
        <taxon>Viteae</taxon>
        <taxon>Vitis</taxon>
    </lineage>
</organism>
<dbReference type="GO" id="GO:0004519">
    <property type="term" value="F:endonuclease activity"/>
    <property type="evidence" value="ECO:0007669"/>
    <property type="project" value="UniProtKB-KW"/>
</dbReference>
<dbReference type="Pfam" id="PF17921">
    <property type="entry name" value="Integrase_H2C2"/>
    <property type="match status" value="1"/>
</dbReference>